<dbReference type="Gene3D" id="3.40.50.300">
    <property type="entry name" value="P-loop containing nucleotide triphosphate hydrolases"/>
    <property type="match status" value="2"/>
</dbReference>
<protein>
    <submittedName>
        <fullName evidence="3">Exonuclease SbcC</fullName>
    </submittedName>
</protein>
<dbReference type="OrthoDB" id="9795626at2"/>
<gene>
    <name evidence="3" type="ORF">SAMN05216272_102227</name>
</gene>
<keyword evidence="4" id="KW-1185">Reference proteome</keyword>
<dbReference type="PANTHER" id="PTHR32114">
    <property type="entry name" value="ABC TRANSPORTER ABCH.3"/>
    <property type="match status" value="1"/>
</dbReference>
<dbReference type="AlphaFoldDB" id="A0A1G8DXU8"/>
<proteinExistence type="predicted"/>
<dbReference type="GO" id="GO:0006302">
    <property type="term" value="P:double-strand break repair"/>
    <property type="evidence" value="ECO:0007669"/>
    <property type="project" value="InterPro"/>
</dbReference>
<evidence type="ECO:0000313" key="4">
    <source>
        <dbReference type="Proteomes" id="UP000199636"/>
    </source>
</evidence>
<keyword evidence="1" id="KW-0175">Coiled coil</keyword>
<organism evidence="3 4">
    <name type="scientific">Pseudomonas panipatensis</name>
    <dbReference type="NCBI Taxonomy" id="428992"/>
    <lineage>
        <taxon>Bacteria</taxon>
        <taxon>Pseudomonadati</taxon>
        <taxon>Pseudomonadota</taxon>
        <taxon>Gammaproteobacteria</taxon>
        <taxon>Pseudomonadales</taxon>
        <taxon>Pseudomonadaceae</taxon>
        <taxon>Pseudomonas</taxon>
    </lineage>
</organism>
<feature type="domain" description="Rad50/SbcC-type AAA" evidence="2">
    <location>
        <begin position="5"/>
        <end position="207"/>
    </location>
</feature>
<feature type="coiled-coil region" evidence="1">
    <location>
        <begin position="342"/>
        <end position="369"/>
    </location>
</feature>
<dbReference type="Pfam" id="PF13476">
    <property type="entry name" value="AAA_23"/>
    <property type="match status" value="1"/>
</dbReference>
<dbReference type="Proteomes" id="UP000199636">
    <property type="component" value="Unassembled WGS sequence"/>
</dbReference>
<accession>A0A1G8DXU8</accession>
<evidence type="ECO:0000313" key="3">
    <source>
        <dbReference type="EMBL" id="SDH62504.1"/>
    </source>
</evidence>
<dbReference type="InterPro" id="IPR038729">
    <property type="entry name" value="Rad50/SbcC_AAA"/>
</dbReference>
<keyword evidence="3" id="KW-0269">Exonuclease</keyword>
<evidence type="ECO:0000256" key="1">
    <source>
        <dbReference type="SAM" id="Coils"/>
    </source>
</evidence>
<sequence length="1146" mass="125806">MRILSLRLKNLNSLKGEWKIDFSAEPFRDNGLFAITGPTGAGKTTLLDAICLALYHRTPRMSTLSQSGNELMTRHTADCLAEVEFEVKGRRYRAFWSQRRARDKLDGALQAPKVELARIDSAGGEGAILTDKINDKLRQTEQLTGLDFERFTKSMLLAQGGFAAFLEASANQRAELLEELTGTEIYGLISQRVFERSRDAKAALDQLRARADGVELLSAEQRAELQAEAARLLAEEAPLGERQQALNVQRRWREDLVRAEQQRQQAGARESAARQALDAAAAQLQRLAASEPATRLQPLHDAWQDALHGLQQEQRALDDIHRQQGDSAAQVSRGLWHASRLSAQLASQRQRAASELAEQRRQLQAQLAANPQHARLGELLGGWQAQFARQRQLGAERTAAQAQAGQLAAQIAALDAQLAAQHQRVGEEQARLDAAGQNEARQQAALQALCGGASEAELRQRWQALQQQGRVFDRLEQLARAREQAAAQVARLQPQVAELIHGKAQKDSEIGGLRERYKALKQQVSDKEKLLEQEQRIQALEAYRAHLRAGEACPLCGSHEHPAIAAYQALDVSETQQALNAARAALARLESDGVALRDELAALDAQAQATQRQLDEAQAQQRQLAEDWQRQVAEQDLAIGDGAGLAVAIQRHEQALAELHGALAAIDAGKAALHGASQAREAQEKATAAAQQQLALLQRDRDNAQQRHSEQQQRLTQVQQAQDEQAAALLASLAGFASALPEDGVAWLAEREREWRHWQQAQQRDQQLQVSERDAQRAWQDAAALAAQWQARWQATGADALAELPPCDDAQERLSAAEAELAAAQTREHALHGQAQRQGELLQQRREQLAEREGAWQQALRDSPFADLAAFRGALLDEAERQRLGQLKAQLDTALTEAVALRAAAEQAVQALNAAPATTLELAELDAQGQALAAQLRALGQRQGELRAQLQSDDARRASQQALFAEIQAQEAVNDLWQRLNGLIGSADGAKYRRFAQGLTLDHLVHLANRQLQRLHGRYQLARRSDGELELEVIDTWQGDVARDCRTLSGGESFLVSLALALALSDLVSHKTSIDSLFLDEGFGTLDGETLEVALDALDSLNASGKSIGVISHVEALKERIPVQLKVHKGVGMGYSRLDGRYAVKP</sequence>
<dbReference type="InterPro" id="IPR027417">
    <property type="entry name" value="P-loop_NTPase"/>
</dbReference>
<feature type="coiled-coil region" evidence="1">
    <location>
        <begin position="503"/>
        <end position="537"/>
    </location>
</feature>
<dbReference type="EMBL" id="FNDS01000002">
    <property type="protein sequence ID" value="SDH62504.1"/>
    <property type="molecule type" value="Genomic_DNA"/>
</dbReference>
<dbReference type="STRING" id="428992.SAMN05216272_102227"/>
<dbReference type="Pfam" id="PF13558">
    <property type="entry name" value="SbcC_Walker_B"/>
    <property type="match status" value="1"/>
</dbReference>
<dbReference type="GO" id="GO:0016887">
    <property type="term" value="F:ATP hydrolysis activity"/>
    <property type="evidence" value="ECO:0007669"/>
    <property type="project" value="InterPro"/>
</dbReference>
<feature type="coiled-coil region" evidence="1">
    <location>
        <begin position="680"/>
        <end position="721"/>
    </location>
</feature>
<feature type="coiled-coil region" evidence="1">
    <location>
        <begin position="572"/>
        <end position="627"/>
    </location>
</feature>
<dbReference type="GO" id="GO:0004527">
    <property type="term" value="F:exonuclease activity"/>
    <property type="evidence" value="ECO:0007669"/>
    <property type="project" value="UniProtKB-KW"/>
</dbReference>
<name>A0A1G8DXU8_9PSED</name>
<dbReference type="SUPFAM" id="SSF52540">
    <property type="entry name" value="P-loop containing nucleoside triphosphate hydrolases"/>
    <property type="match status" value="1"/>
</dbReference>
<feature type="coiled-coil region" evidence="1">
    <location>
        <begin position="204"/>
        <end position="262"/>
    </location>
</feature>
<dbReference type="RefSeq" id="WP_090261491.1">
    <property type="nucleotide sequence ID" value="NZ_FNDS01000002.1"/>
</dbReference>
<keyword evidence="3" id="KW-0540">Nuclease</keyword>
<evidence type="ECO:0000259" key="2">
    <source>
        <dbReference type="Pfam" id="PF13476"/>
    </source>
</evidence>
<reference evidence="4" key="1">
    <citation type="submission" date="2016-10" db="EMBL/GenBank/DDBJ databases">
        <authorList>
            <person name="Varghese N."/>
            <person name="Submissions S."/>
        </authorList>
    </citation>
    <scope>NUCLEOTIDE SEQUENCE [LARGE SCALE GENOMIC DNA]</scope>
    <source>
        <strain evidence="4">CCM 7469</strain>
    </source>
</reference>
<keyword evidence="3" id="KW-0378">Hydrolase</keyword>
<dbReference type="PANTHER" id="PTHR32114:SF2">
    <property type="entry name" value="ABC TRANSPORTER ABCH.3"/>
    <property type="match status" value="1"/>
</dbReference>